<reference evidence="1 2" key="1">
    <citation type="submission" date="2018-06" db="EMBL/GenBank/DDBJ databases">
        <authorList>
            <consortium name="Pathogen Informatics"/>
            <person name="Doyle S."/>
        </authorList>
    </citation>
    <scope>NUCLEOTIDE SEQUENCE [LARGE SCALE GENOMIC DNA]</scope>
    <source>
        <strain evidence="1 2">NCTC9045</strain>
    </source>
</reference>
<dbReference type="EMBL" id="UGDD01000002">
    <property type="protein sequence ID" value="STJ54448.1"/>
    <property type="molecule type" value="Genomic_DNA"/>
</dbReference>
<dbReference type="Proteomes" id="UP000254503">
    <property type="component" value="Unassembled WGS sequence"/>
</dbReference>
<sequence length="207" mass="24460">MDELLTSNEIYNKFSNDVELEKYNNVLGTYNTDDFTIRLAYYIHEKLDHLNAGVINGSDIDDETLQAYSTFLHETIHWRQHIGSIAGFILSMKTPAQNFCLQHFLKIILEEIGPVKSLKKFYINNVKTNTPTDRLFQNLNNILNNFYDLKYYTYLVINPKIITDNINMHEDFFLTYGHSTVYAYINFLEIFSGYFREDQYINEKIKN</sequence>
<evidence type="ECO:0000313" key="1">
    <source>
        <dbReference type="EMBL" id="STJ54448.1"/>
    </source>
</evidence>
<name>A0A376WWS7_ECOLX</name>
<protein>
    <submittedName>
        <fullName evidence="1">Uncharacterized protein</fullName>
    </submittedName>
</protein>
<proteinExistence type="predicted"/>
<gene>
    <name evidence="1" type="ORF">NCTC9045_02334</name>
</gene>
<dbReference type="AlphaFoldDB" id="A0A376WWS7"/>
<organism evidence="1 2">
    <name type="scientific">Escherichia coli</name>
    <dbReference type="NCBI Taxonomy" id="562"/>
    <lineage>
        <taxon>Bacteria</taxon>
        <taxon>Pseudomonadati</taxon>
        <taxon>Pseudomonadota</taxon>
        <taxon>Gammaproteobacteria</taxon>
        <taxon>Enterobacterales</taxon>
        <taxon>Enterobacteriaceae</taxon>
        <taxon>Escherichia</taxon>
    </lineage>
</organism>
<evidence type="ECO:0000313" key="2">
    <source>
        <dbReference type="Proteomes" id="UP000254503"/>
    </source>
</evidence>
<accession>A0A376WWS7</accession>